<dbReference type="GO" id="GO:0004803">
    <property type="term" value="F:transposase activity"/>
    <property type="evidence" value="ECO:0007669"/>
    <property type="project" value="InterPro"/>
</dbReference>
<evidence type="ECO:0000259" key="2">
    <source>
        <dbReference type="Pfam" id="PF02371"/>
    </source>
</evidence>
<dbReference type="InterPro" id="IPR047650">
    <property type="entry name" value="Transpos_IS110"/>
</dbReference>
<dbReference type="PANTHER" id="PTHR33055">
    <property type="entry name" value="TRANSPOSASE FOR INSERTION SEQUENCE ELEMENT IS1111A"/>
    <property type="match status" value="1"/>
</dbReference>
<reference evidence="3 4" key="1">
    <citation type="submission" date="2020-08" db="EMBL/GenBank/DDBJ databases">
        <title>Genomic Encyclopedia of Type Strains, Phase IV (KMG-IV): sequencing the most valuable type-strain genomes for metagenomic binning, comparative biology and taxonomic classification.</title>
        <authorList>
            <person name="Goeker M."/>
        </authorList>
    </citation>
    <scope>NUCLEOTIDE SEQUENCE [LARGE SCALE GENOMIC DNA]</scope>
    <source>
        <strain evidence="3 4">DSM 103526</strain>
    </source>
</reference>
<dbReference type="Pfam" id="PF02371">
    <property type="entry name" value="Transposase_20"/>
    <property type="match status" value="1"/>
</dbReference>
<sequence>MHPKLKQIYVGVDTHKRTHTAVIVNCFSEKLGEITFENTPPAYEELLKEVKKHTGKGMTPIFGLEDTGGSGRALAVYLLGKKKIVKKVDASLSSSERKNQSITHKTDSHDALCVARVLVSRLNELPNADPQDICWTLSMLVGRRSAIVKASTALKNQLHNYITHHYPSYKKFFSVFDSNSALAFWEHYPSPSKLKGVTVEILGELLRVHSSGFFSTKKAEEILSIIERDGDTSTELQDSRDFMVSTTVRQLRQNHEEIKRIELEIKNIMDRLGYKLETMIGIELVTAASLVAEIGDIHRFSNADKLAKYAGIAPVKYSSGDKDKSFRNRQGNRKLYALFHDLASRQVCCGRNKDKPVNAIFYDYYQKKMSEGKTQHQAIICIMRRLVNIIYGMMKNKTEYVHPTLSSKQTA</sequence>
<dbReference type="EMBL" id="JACHEN010000001">
    <property type="protein sequence ID" value="MBB6214114.1"/>
    <property type="molecule type" value="Genomic_DNA"/>
</dbReference>
<dbReference type="RefSeq" id="WP_184307228.1">
    <property type="nucleotide sequence ID" value="NZ_JACHEN010000001.1"/>
</dbReference>
<dbReference type="InterPro" id="IPR002525">
    <property type="entry name" value="Transp_IS110-like_N"/>
</dbReference>
<proteinExistence type="predicted"/>
<dbReference type="GO" id="GO:0006313">
    <property type="term" value="P:DNA transposition"/>
    <property type="evidence" value="ECO:0007669"/>
    <property type="project" value="InterPro"/>
</dbReference>
<protein>
    <submittedName>
        <fullName evidence="3">Transposase</fullName>
    </submittedName>
</protein>
<keyword evidence="4" id="KW-1185">Reference proteome</keyword>
<evidence type="ECO:0000313" key="3">
    <source>
        <dbReference type="EMBL" id="MBB6214114.1"/>
    </source>
</evidence>
<dbReference type="Proteomes" id="UP000579281">
    <property type="component" value="Unassembled WGS sequence"/>
</dbReference>
<dbReference type="PANTHER" id="PTHR33055:SF3">
    <property type="entry name" value="PUTATIVE TRANSPOSASE FOR IS117-RELATED"/>
    <property type="match status" value="1"/>
</dbReference>
<evidence type="ECO:0000259" key="1">
    <source>
        <dbReference type="Pfam" id="PF01548"/>
    </source>
</evidence>
<dbReference type="InterPro" id="IPR003346">
    <property type="entry name" value="Transposase_20"/>
</dbReference>
<feature type="domain" description="Transposase IS116/IS110/IS902 C-terminal" evidence="2">
    <location>
        <begin position="275"/>
        <end position="347"/>
    </location>
</feature>
<accession>A0A841KJR9</accession>
<name>A0A841KJR9_9FIRM</name>
<gene>
    <name evidence="3" type="ORF">HNQ80_000183</name>
</gene>
<feature type="domain" description="Transposase IS110-like N-terminal" evidence="1">
    <location>
        <begin position="10"/>
        <end position="167"/>
    </location>
</feature>
<dbReference type="GO" id="GO:0003677">
    <property type="term" value="F:DNA binding"/>
    <property type="evidence" value="ECO:0007669"/>
    <property type="project" value="InterPro"/>
</dbReference>
<dbReference type="AlphaFoldDB" id="A0A841KJR9"/>
<dbReference type="Pfam" id="PF01548">
    <property type="entry name" value="DEDD_Tnp_IS110"/>
    <property type="match status" value="1"/>
</dbReference>
<comment type="caution">
    <text evidence="3">The sequence shown here is derived from an EMBL/GenBank/DDBJ whole genome shotgun (WGS) entry which is preliminary data.</text>
</comment>
<evidence type="ECO:0000313" key="4">
    <source>
        <dbReference type="Proteomes" id="UP000579281"/>
    </source>
</evidence>
<organism evidence="3 4">
    <name type="scientific">Anaerosolibacter carboniphilus</name>
    <dbReference type="NCBI Taxonomy" id="1417629"/>
    <lineage>
        <taxon>Bacteria</taxon>
        <taxon>Bacillati</taxon>
        <taxon>Bacillota</taxon>
        <taxon>Clostridia</taxon>
        <taxon>Peptostreptococcales</taxon>
        <taxon>Thermotaleaceae</taxon>
        <taxon>Anaerosolibacter</taxon>
    </lineage>
</organism>
<dbReference type="NCBIfam" id="NF033542">
    <property type="entry name" value="transpos_IS110"/>
    <property type="match status" value="1"/>
</dbReference>